<dbReference type="Proteomes" id="UP001386955">
    <property type="component" value="Unassembled WGS sequence"/>
</dbReference>
<gene>
    <name evidence="2" type="ORF">VNO78_11272</name>
</gene>
<evidence type="ECO:0000313" key="2">
    <source>
        <dbReference type="EMBL" id="KAK7400072.1"/>
    </source>
</evidence>
<accession>A0AAN9XNS4</accession>
<evidence type="ECO:0000256" key="1">
    <source>
        <dbReference type="SAM" id="MobiDB-lite"/>
    </source>
</evidence>
<feature type="compositionally biased region" description="Basic and acidic residues" evidence="1">
    <location>
        <begin position="97"/>
        <end position="117"/>
    </location>
</feature>
<sequence>MILTTNICVSDPPFQYIKRKYPANAIHIRAVLLKSNMLIECNLFDQSKYEIDRKEDGRKWIRAEPHLIYQAEVQEVGRLEVGLWEQEMQKWGGQGPKKGDEAESRAKDGHRPTGKEENNLGFIASIMEWDWHRRQQTTQAALILELGT</sequence>
<comment type="caution">
    <text evidence="2">The sequence shown here is derived from an EMBL/GenBank/DDBJ whole genome shotgun (WGS) entry which is preliminary data.</text>
</comment>
<dbReference type="AlphaFoldDB" id="A0AAN9XNS4"/>
<proteinExistence type="predicted"/>
<feature type="region of interest" description="Disordered" evidence="1">
    <location>
        <begin position="90"/>
        <end position="117"/>
    </location>
</feature>
<organism evidence="2 3">
    <name type="scientific">Psophocarpus tetragonolobus</name>
    <name type="common">Winged bean</name>
    <name type="synonym">Dolichos tetragonolobus</name>
    <dbReference type="NCBI Taxonomy" id="3891"/>
    <lineage>
        <taxon>Eukaryota</taxon>
        <taxon>Viridiplantae</taxon>
        <taxon>Streptophyta</taxon>
        <taxon>Embryophyta</taxon>
        <taxon>Tracheophyta</taxon>
        <taxon>Spermatophyta</taxon>
        <taxon>Magnoliopsida</taxon>
        <taxon>eudicotyledons</taxon>
        <taxon>Gunneridae</taxon>
        <taxon>Pentapetalae</taxon>
        <taxon>rosids</taxon>
        <taxon>fabids</taxon>
        <taxon>Fabales</taxon>
        <taxon>Fabaceae</taxon>
        <taxon>Papilionoideae</taxon>
        <taxon>50 kb inversion clade</taxon>
        <taxon>NPAAA clade</taxon>
        <taxon>indigoferoid/millettioid clade</taxon>
        <taxon>Phaseoleae</taxon>
        <taxon>Psophocarpus</taxon>
    </lineage>
</organism>
<name>A0AAN9XNS4_PSOTE</name>
<protein>
    <submittedName>
        <fullName evidence="2">Uncharacterized protein</fullName>
    </submittedName>
</protein>
<keyword evidence="3" id="KW-1185">Reference proteome</keyword>
<dbReference type="EMBL" id="JAYMYS010000003">
    <property type="protein sequence ID" value="KAK7400072.1"/>
    <property type="molecule type" value="Genomic_DNA"/>
</dbReference>
<evidence type="ECO:0000313" key="3">
    <source>
        <dbReference type="Proteomes" id="UP001386955"/>
    </source>
</evidence>
<reference evidence="2 3" key="1">
    <citation type="submission" date="2024-01" db="EMBL/GenBank/DDBJ databases">
        <title>The genomes of 5 underutilized Papilionoideae crops provide insights into root nodulation and disease resistanc.</title>
        <authorList>
            <person name="Jiang F."/>
        </authorList>
    </citation>
    <scope>NUCLEOTIDE SEQUENCE [LARGE SCALE GENOMIC DNA]</scope>
    <source>
        <strain evidence="2">DUOXIRENSHENG_FW03</strain>
        <tissue evidence="2">Leaves</tissue>
    </source>
</reference>